<keyword evidence="1" id="KW-0812">Transmembrane</keyword>
<dbReference type="EMBL" id="JAHGAV010000663">
    <property type="protein sequence ID" value="KAG6924103.1"/>
    <property type="molecule type" value="Genomic_DNA"/>
</dbReference>
<sequence length="165" mass="18830">MGVHCVAFGSFSRMYCFDYGNRHCYQPKREHERAYMMKLAESSEKVIQQNLREFFGLLRILVNVVLIFLIELVRFLGKSVFQVLVVGLLTTAGDHVLKPFLVAVFNSLLQPLLLFLLNVLCSVRNLTYPLIDILKGICLQLALVLQAFRLVEVNIQSETPLAQKV</sequence>
<reference evidence="2 3" key="1">
    <citation type="journal article" date="2020" name="G3 (Bethesda)">
        <title>Draft Genome of the Common Snapping Turtle, Chelydra serpentina, a Model for Phenotypic Plasticity in Reptiles.</title>
        <authorList>
            <person name="Das D."/>
            <person name="Singh S.K."/>
            <person name="Bierstedt J."/>
            <person name="Erickson A."/>
            <person name="Galli G.L.J."/>
            <person name="Crossley D.A. 2nd"/>
            <person name="Rhen T."/>
        </authorList>
    </citation>
    <scope>NUCLEOTIDE SEQUENCE [LARGE SCALE GENOMIC DNA]</scope>
    <source>
        <strain evidence="2">KW</strain>
    </source>
</reference>
<dbReference type="AlphaFoldDB" id="A0A8T1S6B3"/>
<name>A0A8T1S6B3_CHESE</name>
<keyword evidence="1" id="KW-0472">Membrane</keyword>
<gene>
    <name evidence="2" type="ORF">G0U57_018300</name>
</gene>
<evidence type="ECO:0000313" key="2">
    <source>
        <dbReference type="EMBL" id="KAG6924103.1"/>
    </source>
</evidence>
<protein>
    <submittedName>
        <fullName evidence="2">Uncharacterized protein</fullName>
    </submittedName>
</protein>
<dbReference type="Proteomes" id="UP000765507">
    <property type="component" value="Unassembled WGS sequence"/>
</dbReference>
<evidence type="ECO:0000313" key="3">
    <source>
        <dbReference type="Proteomes" id="UP000765507"/>
    </source>
</evidence>
<feature type="transmembrane region" description="Helical" evidence="1">
    <location>
        <begin position="96"/>
        <end position="121"/>
    </location>
</feature>
<organism evidence="2 3">
    <name type="scientific">Chelydra serpentina</name>
    <name type="common">Snapping turtle</name>
    <name type="synonym">Testudo serpentina</name>
    <dbReference type="NCBI Taxonomy" id="8475"/>
    <lineage>
        <taxon>Eukaryota</taxon>
        <taxon>Metazoa</taxon>
        <taxon>Chordata</taxon>
        <taxon>Craniata</taxon>
        <taxon>Vertebrata</taxon>
        <taxon>Euteleostomi</taxon>
        <taxon>Archelosauria</taxon>
        <taxon>Testudinata</taxon>
        <taxon>Testudines</taxon>
        <taxon>Cryptodira</taxon>
        <taxon>Durocryptodira</taxon>
        <taxon>Americhelydia</taxon>
        <taxon>Chelydroidea</taxon>
        <taxon>Chelydridae</taxon>
        <taxon>Chelydra</taxon>
    </lineage>
</organism>
<feature type="transmembrane region" description="Helical" evidence="1">
    <location>
        <begin position="54"/>
        <end position="76"/>
    </location>
</feature>
<keyword evidence="3" id="KW-1185">Reference proteome</keyword>
<proteinExistence type="predicted"/>
<keyword evidence="1" id="KW-1133">Transmembrane helix</keyword>
<comment type="caution">
    <text evidence="2">The sequence shown here is derived from an EMBL/GenBank/DDBJ whole genome shotgun (WGS) entry which is preliminary data.</text>
</comment>
<dbReference type="OrthoDB" id="10045204at2759"/>
<evidence type="ECO:0000256" key="1">
    <source>
        <dbReference type="SAM" id="Phobius"/>
    </source>
</evidence>
<accession>A0A8T1S6B3</accession>